<dbReference type="Proteomes" id="UP000824005">
    <property type="component" value="Unassembled WGS sequence"/>
</dbReference>
<gene>
    <name evidence="14" type="ORF">H9830_06875</name>
</gene>
<dbReference type="PANTHER" id="PTHR33254">
    <property type="entry name" value="4-HYDROXY-4-METHYL-2-OXOGLUTARATE ALDOLASE 3-RELATED"/>
    <property type="match status" value="1"/>
</dbReference>
<dbReference type="GO" id="GO:0008948">
    <property type="term" value="F:oxaloacetate decarboxylase activity"/>
    <property type="evidence" value="ECO:0007669"/>
    <property type="project" value="UniProtKB-EC"/>
</dbReference>
<sequence length="210" mass="22549">MNERIRKLGEFGVATVYEARGRSGLIDVDLVQLLPGSSASGSARTVLCAQDDNRGVHELCAHIQPGDIAVLSMPEPRPVALIGDLLVTQLQRAGARGILCDASVRDVDELRAMGMPIWTRWIRARGAEKKARGSVGAPLEIGGAVITEGDAVLLDADGGAVVPADEIENAYQLAAARVEKEEGLRKRWLEGELSYDAYGFRVEDEGVRTT</sequence>
<proteinExistence type="inferred from homology"/>
<dbReference type="EC" id="4.1.3.17" evidence="5"/>
<feature type="binding site" evidence="13">
    <location>
        <begin position="83"/>
        <end position="86"/>
    </location>
    <ligand>
        <name>substrate</name>
    </ligand>
</feature>
<evidence type="ECO:0000256" key="3">
    <source>
        <dbReference type="ARBA" id="ARBA00008621"/>
    </source>
</evidence>
<evidence type="ECO:0000256" key="5">
    <source>
        <dbReference type="ARBA" id="ARBA00012213"/>
    </source>
</evidence>
<dbReference type="GO" id="GO:0046872">
    <property type="term" value="F:metal ion binding"/>
    <property type="evidence" value="ECO:0007669"/>
    <property type="project" value="UniProtKB-KW"/>
</dbReference>
<name>A0A9D1YUC9_9MICO</name>
<evidence type="ECO:0000256" key="4">
    <source>
        <dbReference type="ARBA" id="ARBA00011233"/>
    </source>
</evidence>
<comment type="subunit">
    <text evidence="4">Homotrimer.</text>
</comment>
<dbReference type="PANTHER" id="PTHR33254:SF4">
    <property type="entry name" value="4-HYDROXY-4-METHYL-2-OXOGLUTARATE ALDOLASE 3-RELATED"/>
    <property type="match status" value="1"/>
</dbReference>
<protein>
    <recommendedName>
        <fullName evidence="7">Putative 4-hydroxy-4-methyl-2-oxoglutarate aldolase</fullName>
        <ecNumber evidence="6">4.1.1.112</ecNumber>
        <ecNumber evidence="5">4.1.3.17</ecNumber>
    </recommendedName>
    <alternativeName>
        <fullName evidence="11">Oxaloacetate decarboxylase</fullName>
    </alternativeName>
    <alternativeName>
        <fullName evidence="9">Regulator of ribonuclease activity homolog</fullName>
    </alternativeName>
    <alternativeName>
        <fullName evidence="10">RraA-like protein</fullName>
    </alternativeName>
</protein>
<comment type="caution">
    <text evidence="14">The sequence shown here is derived from an EMBL/GenBank/DDBJ whole genome shotgun (WGS) entry which is preliminary data.</text>
</comment>
<dbReference type="InterPro" id="IPR005493">
    <property type="entry name" value="RraA/RraA-like"/>
</dbReference>
<keyword evidence="14" id="KW-0808">Transferase</keyword>
<comment type="catalytic activity">
    <reaction evidence="1">
        <text>4-hydroxy-4-methyl-2-oxoglutarate = 2 pyruvate</text>
        <dbReference type="Rhea" id="RHEA:22748"/>
        <dbReference type="ChEBI" id="CHEBI:15361"/>
        <dbReference type="ChEBI" id="CHEBI:58276"/>
        <dbReference type="EC" id="4.1.3.17"/>
    </reaction>
</comment>
<reference evidence="14" key="1">
    <citation type="journal article" date="2021" name="PeerJ">
        <title>Extensive microbial diversity within the chicken gut microbiome revealed by metagenomics and culture.</title>
        <authorList>
            <person name="Gilroy R."/>
            <person name="Ravi A."/>
            <person name="Getino M."/>
            <person name="Pursley I."/>
            <person name="Horton D.L."/>
            <person name="Alikhan N.F."/>
            <person name="Baker D."/>
            <person name="Gharbi K."/>
            <person name="Hall N."/>
            <person name="Watson M."/>
            <person name="Adriaenssens E.M."/>
            <person name="Foster-Nyarko E."/>
            <person name="Jarju S."/>
            <person name="Secka A."/>
            <person name="Antonio M."/>
            <person name="Oren A."/>
            <person name="Chaudhuri R.R."/>
            <person name="La Ragione R."/>
            <person name="Hildebrand F."/>
            <person name="Pallen M.J."/>
        </authorList>
    </citation>
    <scope>NUCLEOTIDE SEQUENCE</scope>
    <source>
        <strain evidence="14">ChiGjej1B1-98</strain>
    </source>
</reference>
<evidence type="ECO:0000256" key="8">
    <source>
        <dbReference type="ARBA" id="ARBA00025046"/>
    </source>
</evidence>
<dbReference type="EC" id="4.1.1.112" evidence="6"/>
<evidence type="ECO:0000256" key="12">
    <source>
        <dbReference type="ARBA" id="ARBA00047973"/>
    </source>
</evidence>
<dbReference type="AlphaFoldDB" id="A0A9D1YUC9"/>
<dbReference type="SUPFAM" id="SSF89562">
    <property type="entry name" value="RraA-like"/>
    <property type="match status" value="1"/>
</dbReference>
<evidence type="ECO:0000256" key="6">
    <source>
        <dbReference type="ARBA" id="ARBA00012947"/>
    </source>
</evidence>
<dbReference type="GO" id="GO:0047443">
    <property type="term" value="F:4-hydroxy-4-methyl-2-oxoglutarate aldolase activity"/>
    <property type="evidence" value="ECO:0007669"/>
    <property type="project" value="UniProtKB-EC"/>
</dbReference>
<evidence type="ECO:0000313" key="14">
    <source>
        <dbReference type="EMBL" id="HIY65984.1"/>
    </source>
</evidence>
<organism evidence="14 15">
    <name type="scientific">Candidatus Agrococcus pullicola</name>
    <dbReference type="NCBI Taxonomy" id="2838429"/>
    <lineage>
        <taxon>Bacteria</taxon>
        <taxon>Bacillati</taxon>
        <taxon>Actinomycetota</taxon>
        <taxon>Actinomycetes</taxon>
        <taxon>Micrococcales</taxon>
        <taxon>Microbacteriaceae</taxon>
        <taxon>Agrococcus</taxon>
    </lineage>
</organism>
<reference evidence="14" key="2">
    <citation type="submission" date="2021-04" db="EMBL/GenBank/DDBJ databases">
        <authorList>
            <person name="Gilroy R."/>
        </authorList>
    </citation>
    <scope>NUCLEOTIDE SEQUENCE</scope>
    <source>
        <strain evidence="14">ChiGjej1B1-98</strain>
    </source>
</reference>
<dbReference type="Pfam" id="PF03737">
    <property type="entry name" value="RraA-like"/>
    <property type="match status" value="1"/>
</dbReference>
<evidence type="ECO:0000256" key="9">
    <source>
        <dbReference type="ARBA" id="ARBA00029596"/>
    </source>
</evidence>
<comment type="cofactor">
    <cofactor evidence="2">
        <name>a divalent metal cation</name>
        <dbReference type="ChEBI" id="CHEBI:60240"/>
    </cofactor>
</comment>
<feature type="binding site" evidence="13">
    <location>
        <position position="106"/>
    </location>
    <ligand>
        <name>Mg(2+)</name>
        <dbReference type="ChEBI" id="CHEBI:18420"/>
    </ligand>
</feature>
<dbReference type="GO" id="GO:0008168">
    <property type="term" value="F:methyltransferase activity"/>
    <property type="evidence" value="ECO:0007669"/>
    <property type="project" value="UniProtKB-KW"/>
</dbReference>
<evidence type="ECO:0000256" key="7">
    <source>
        <dbReference type="ARBA" id="ARBA00016549"/>
    </source>
</evidence>
<comment type="similarity">
    <text evidence="3">Belongs to the class II aldolase/RraA-like family.</text>
</comment>
<evidence type="ECO:0000256" key="13">
    <source>
        <dbReference type="PIRSR" id="PIRSR605493-1"/>
    </source>
</evidence>
<keyword evidence="14" id="KW-0489">Methyltransferase</keyword>
<keyword evidence="13" id="KW-0479">Metal-binding</keyword>
<dbReference type="Gene3D" id="3.50.30.40">
    <property type="entry name" value="Ribonuclease E inhibitor RraA/RraA-like"/>
    <property type="match status" value="1"/>
</dbReference>
<dbReference type="EMBL" id="DXDC01000202">
    <property type="protein sequence ID" value="HIY65984.1"/>
    <property type="molecule type" value="Genomic_DNA"/>
</dbReference>
<evidence type="ECO:0000256" key="1">
    <source>
        <dbReference type="ARBA" id="ARBA00001342"/>
    </source>
</evidence>
<comment type="function">
    <text evidence="8">Catalyzes the aldol cleavage of 4-hydroxy-4-methyl-2-oxoglutarate (HMG) into 2 molecules of pyruvate. Also contains a secondary oxaloacetate (OAA) decarboxylase activity due to the common pyruvate enolate transition state formed following C-C bond cleavage in the retro-aldol and decarboxylation reactions.</text>
</comment>
<dbReference type="InterPro" id="IPR036704">
    <property type="entry name" value="RraA/RraA-like_sf"/>
</dbReference>
<dbReference type="CDD" id="cd16841">
    <property type="entry name" value="RraA_family"/>
    <property type="match status" value="1"/>
</dbReference>
<comment type="catalytic activity">
    <reaction evidence="12">
        <text>oxaloacetate + H(+) = pyruvate + CO2</text>
        <dbReference type="Rhea" id="RHEA:15641"/>
        <dbReference type="ChEBI" id="CHEBI:15361"/>
        <dbReference type="ChEBI" id="CHEBI:15378"/>
        <dbReference type="ChEBI" id="CHEBI:16452"/>
        <dbReference type="ChEBI" id="CHEBI:16526"/>
        <dbReference type="EC" id="4.1.1.112"/>
    </reaction>
</comment>
<feature type="binding site" evidence="13">
    <location>
        <position position="105"/>
    </location>
    <ligand>
        <name>substrate</name>
    </ligand>
</feature>
<comment type="cofactor">
    <cofactor evidence="13">
        <name>Mg(2+)</name>
        <dbReference type="ChEBI" id="CHEBI:18420"/>
    </cofactor>
</comment>
<evidence type="ECO:0000256" key="2">
    <source>
        <dbReference type="ARBA" id="ARBA00001968"/>
    </source>
</evidence>
<evidence type="ECO:0000256" key="10">
    <source>
        <dbReference type="ARBA" id="ARBA00030169"/>
    </source>
</evidence>
<accession>A0A9D1YUC9</accession>
<evidence type="ECO:0000313" key="15">
    <source>
        <dbReference type="Proteomes" id="UP000824005"/>
    </source>
</evidence>
<keyword evidence="13" id="KW-0460">Magnesium</keyword>
<dbReference type="GO" id="GO:0032259">
    <property type="term" value="P:methylation"/>
    <property type="evidence" value="ECO:0007669"/>
    <property type="project" value="UniProtKB-KW"/>
</dbReference>
<evidence type="ECO:0000256" key="11">
    <source>
        <dbReference type="ARBA" id="ARBA00032305"/>
    </source>
</evidence>